<accession>A0A1M5UG65</accession>
<evidence type="ECO:0000313" key="3">
    <source>
        <dbReference type="Proteomes" id="UP000183995"/>
    </source>
</evidence>
<dbReference type="OrthoDB" id="9813540at2"/>
<protein>
    <submittedName>
        <fullName evidence="2">Uncharacterized membrane protein</fullName>
    </submittedName>
</protein>
<evidence type="ECO:0000256" key="1">
    <source>
        <dbReference type="SAM" id="Phobius"/>
    </source>
</evidence>
<gene>
    <name evidence="2" type="ORF">SAMN02745823_00504</name>
</gene>
<keyword evidence="1" id="KW-0812">Transmembrane</keyword>
<reference evidence="2 3" key="1">
    <citation type="submission" date="2016-11" db="EMBL/GenBank/DDBJ databases">
        <authorList>
            <person name="Jaros S."/>
            <person name="Januszkiewicz K."/>
            <person name="Wedrychowicz H."/>
        </authorList>
    </citation>
    <scope>NUCLEOTIDE SEQUENCE [LARGE SCALE GENOMIC DNA]</scope>
    <source>
        <strain evidence="2 3">DSM 10068</strain>
    </source>
</reference>
<keyword evidence="3" id="KW-1185">Reference proteome</keyword>
<dbReference type="STRING" id="1123282.SAMN02745823_00504"/>
<evidence type="ECO:0000313" key="2">
    <source>
        <dbReference type="EMBL" id="SHH61910.1"/>
    </source>
</evidence>
<name>A0A1M5UG65_9FIRM</name>
<keyword evidence="1" id="KW-0472">Membrane</keyword>
<dbReference type="Proteomes" id="UP000183995">
    <property type="component" value="Unassembled WGS sequence"/>
</dbReference>
<dbReference type="InterPro" id="IPR024529">
    <property type="entry name" value="ECF_trnsprt_substrate-spec"/>
</dbReference>
<keyword evidence="1" id="KW-1133">Transmembrane helix</keyword>
<dbReference type="RefSeq" id="WP_073076040.1">
    <property type="nucleotide sequence ID" value="NZ_FQXV01000001.1"/>
</dbReference>
<dbReference type="Pfam" id="PF12822">
    <property type="entry name" value="ECF_trnsprt"/>
    <property type="match status" value="1"/>
</dbReference>
<dbReference type="Gene3D" id="1.10.1760.20">
    <property type="match status" value="1"/>
</dbReference>
<proteinExistence type="predicted"/>
<sequence length="203" mass="21254">MRKPALSTGKMVRLAVLVAILLVMVYTPLGYLKAGPVSITFLMIPVAIASIIIGPVAGAFMGGVFGLTSFIQCFGADAFGTALLAINPILTFIMCMLPRLLAGWLPGLIFRALSRIAVRKTASAFIAGFCASVFNTIFFVGALVLLFGNTDIVRSMGDTAWKVIGVLVTSNALIEAAACTVVAGAVGRALIQYIPIKQKPASN</sequence>
<dbReference type="GO" id="GO:0022857">
    <property type="term" value="F:transmembrane transporter activity"/>
    <property type="evidence" value="ECO:0007669"/>
    <property type="project" value="InterPro"/>
</dbReference>
<organism evidence="2 3">
    <name type="scientific">Sporobacter termitidis DSM 10068</name>
    <dbReference type="NCBI Taxonomy" id="1123282"/>
    <lineage>
        <taxon>Bacteria</taxon>
        <taxon>Bacillati</taxon>
        <taxon>Bacillota</taxon>
        <taxon>Clostridia</taxon>
        <taxon>Eubacteriales</taxon>
        <taxon>Oscillospiraceae</taxon>
        <taxon>Sporobacter</taxon>
    </lineage>
</organism>
<dbReference type="EMBL" id="FQXV01000001">
    <property type="protein sequence ID" value="SHH61910.1"/>
    <property type="molecule type" value="Genomic_DNA"/>
</dbReference>
<feature type="transmembrane region" description="Helical" evidence="1">
    <location>
        <begin position="122"/>
        <end position="147"/>
    </location>
</feature>
<dbReference type="AlphaFoldDB" id="A0A1M5UG65"/>
<feature type="transmembrane region" description="Helical" evidence="1">
    <location>
        <begin position="12"/>
        <end position="31"/>
    </location>
</feature>
<feature type="transmembrane region" description="Helical" evidence="1">
    <location>
        <begin position="89"/>
        <end position="110"/>
    </location>
</feature>